<feature type="domain" description="Ubiquitin-like" evidence="1">
    <location>
        <begin position="71"/>
        <end position="143"/>
    </location>
</feature>
<dbReference type="GO" id="GO:0031593">
    <property type="term" value="F:polyubiquitin modification-dependent protein binding"/>
    <property type="evidence" value="ECO:0007669"/>
    <property type="project" value="TreeGrafter"/>
</dbReference>
<dbReference type="PANTHER" id="PTHR10677:SF3">
    <property type="entry name" value="FI07626P-RELATED"/>
    <property type="match status" value="1"/>
</dbReference>
<dbReference type="Pfam" id="PF00240">
    <property type="entry name" value="ubiquitin"/>
    <property type="match status" value="1"/>
</dbReference>
<dbReference type="Proteomes" id="UP000319731">
    <property type="component" value="Unassembled WGS sequence"/>
</dbReference>
<dbReference type="PANTHER" id="PTHR10677">
    <property type="entry name" value="UBIQUILIN"/>
    <property type="match status" value="1"/>
</dbReference>
<dbReference type="InterPro" id="IPR000626">
    <property type="entry name" value="Ubiquitin-like_dom"/>
</dbReference>
<dbReference type="PROSITE" id="PS50053">
    <property type="entry name" value="UBIQUITIN_2"/>
    <property type="match status" value="1"/>
</dbReference>
<name>A0A507CH61_9FUNG</name>
<protein>
    <recommendedName>
        <fullName evidence="1">Ubiquitin-like domain-containing protein</fullName>
    </recommendedName>
</protein>
<sequence length="223" mass="23863">MPTPKQQGNVIFDSASELNFATHLLHTLGARPVKYNSTYQPELDAPLAPLPQSSRPFPLRKFAKPASSTDITLQIKALKANINHTITVSRIATISAVKASIAKLGDVPISSQRLIWKGKALTDSKTLLDYGIESGETIHLLKKVGVADDDPAAAATTENVPAVTDSGIAKVGMDKSFWAGVATYLQSRLGAESPIVYSEFVKAYEGLISNKEDKDALKTASTV</sequence>
<dbReference type="AlphaFoldDB" id="A0A507CH61"/>
<dbReference type="STRING" id="1806994.A0A507CH61"/>
<dbReference type="PRINTS" id="PR00348">
    <property type="entry name" value="UBIQUITIN"/>
</dbReference>
<dbReference type="EMBL" id="QEAO01000003">
    <property type="protein sequence ID" value="TPX36995.1"/>
    <property type="molecule type" value="Genomic_DNA"/>
</dbReference>
<keyword evidence="3" id="KW-1185">Reference proteome</keyword>
<evidence type="ECO:0000259" key="1">
    <source>
        <dbReference type="PROSITE" id="PS50053"/>
    </source>
</evidence>
<evidence type="ECO:0000313" key="2">
    <source>
        <dbReference type="EMBL" id="TPX36995.1"/>
    </source>
</evidence>
<proteinExistence type="predicted"/>
<dbReference type="Gene3D" id="3.10.20.90">
    <property type="entry name" value="Phosphatidylinositol 3-kinase Catalytic Subunit, Chain A, domain 1"/>
    <property type="match status" value="1"/>
</dbReference>
<dbReference type="GO" id="GO:0006511">
    <property type="term" value="P:ubiquitin-dependent protein catabolic process"/>
    <property type="evidence" value="ECO:0007669"/>
    <property type="project" value="TreeGrafter"/>
</dbReference>
<evidence type="ECO:0000313" key="3">
    <source>
        <dbReference type="Proteomes" id="UP000319731"/>
    </source>
</evidence>
<comment type="caution">
    <text evidence="2">The sequence shown here is derived from an EMBL/GenBank/DDBJ whole genome shotgun (WGS) entry which is preliminary data.</text>
</comment>
<organism evidence="2 3">
    <name type="scientific">Synchytrium microbalum</name>
    <dbReference type="NCBI Taxonomy" id="1806994"/>
    <lineage>
        <taxon>Eukaryota</taxon>
        <taxon>Fungi</taxon>
        <taxon>Fungi incertae sedis</taxon>
        <taxon>Chytridiomycota</taxon>
        <taxon>Chytridiomycota incertae sedis</taxon>
        <taxon>Chytridiomycetes</taxon>
        <taxon>Synchytriales</taxon>
        <taxon>Synchytriaceae</taxon>
        <taxon>Synchytrium</taxon>
    </lineage>
</organism>
<gene>
    <name evidence="2" type="ORF">SmJEL517_g01043</name>
</gene>
<dbReference type="InterPro" id="IPR019956">
    <property type="entry name" value="Ubiquitin_dom"/>
</dbReference>
<dbReference type="SUPFAM" id="SSF54236">
    <property type="entry name" value="Ubiquitin-like"/>
    <property type="match status" value="1"/>
</dbReference>
<dbReference type="SMART" id="SM00213">
    <property type="entry name" value="UBQ"/>
    <property type="match status" value="1"/>
</dbReference>
<reference evidence="2 3" key="1">
    <citation type="journal article" date="2019" name="Sci. Rep.">
        <title>Comparative genomics of chytrid fungi reveal insights into the obligate biotrophic and pathogenic lifestyle of Synchytrium endobioticum.</title>
        <authorList>
            <person name="van de Vossenberg B.T.L.H."/>
            <person name="Warris S."/>
            <person name="Nguyen H.D.T."/>
            <person name="van Gent-Pelzer M.P.E."/>
            <person name="Joly D.L."/>
            <person name="van de Geest H.C."/>
            <person name="Bonants P.J.M."/>
            <person name="Smith D.S."/>
            <person name="Levesque C.A."/>
            <person name="van der Lee T.A.J."/>
        </authorList>
    </citation>
    <scope>NUCLEOTIDE SEQUENCE [LARGE SCALE GENOMIC DNA]</scope>
    <source>
        <strain evidence="2 3">JEL517</strain>
    </source>
</reference>
<dbReference type="GO" id="GO:0005829">
    <property type="term" value="C:cytosol"/>
    <property type="evidence" value="ECO:0007669"/>
    <property type="project" value="TreeGrafter"/>
</dbReference>
<dbReference type="OrthoDB" id="428577at2759"/>
<dbReference type="InterPro" id="IPR015496">
    <property type="entry name" value="Ubiquilin"/>
</dbReference>
<dbReference type="InterPro" id="IPR029071">
    <property type="entry name" value="Ubiquitin-like_domsf"/>
</dbReference>
<dbReference type="GeneID" id="42002268"/>
<accession>A0A507CH61</accession>
<dbReference type="RefSeq" id="XP_031027066.1">
    <property type="nucleotide sequence ID" value="XM_031166971.1"/>
</dbReference>